<keyword evidence="4" id="KW-0677">Repeat</keyword>
<dbReference type="SUPFAM" id="SSF49599">
    <property type="entry name" value="TRAF domain-like"/>
    <property type="match status" value="2"/>
</dbReference>
<sequence length="457" mass="53078">GYDEDFVNALEDDLQCAICQLALKNPMLTKCGHRFCRQCLDEHFKSQQSAGARFNCPVDRSLLIRNKDLFPDKATERKILSFSVRCPSEGCQWSGELRAKDVHLESCPLKVVSCTNENCNETITRNNLQAHVTTTCPWRILQCSHCSSLYPACKTEVNVMIKDKFDGISFQQAHELDCTRKPLNCRKNCGAVVPREEVRRKEIESHLQEAVRTHVDLAFAKLTSTQEELERSHDLTSKLNEKFNDLERQLKLFEAKFKDQQLIIRLLSSNDYGEKVNALERKVGTFQTQLQNRVETVEMILKDDSRKVDSLEKSFGLLQRPLNPMRRVEQKEKGYEVESNPFYLGKKGYKCKLYMGIDFKFGPALKIDFVIMQSENDIILPWPFRNMVTYELIDQQKKPGIKCKNLITKHRPLLKTESQNKFLRPILEENERWTNISHRLSYLSDRGYLLNDTVIIK</sequence>
<dbReference type="Gene3D" id="3.30.40.10">
    <property type="entry name" value="Zinc/RING finger domain, C3HC4 (zinc finger)"/>
    <property type="match status" value="2"/>
</dbReference>
<dbReference type="PROSITE" id="PS50089">
    <property type="entry name" value="ZF_RING_2"/>
    <property type="match status" value="1"/>
</dbReference>
<dbReference type="InterPro" id="IPR018957">
    <property type="entry name" value="Znf_C3HC4_RING-type"/>
</dbReference>
<keyword evidence="3 7" id="KW-0479">Metal-binding</keyword>
<dbReference type="InterPro" id="IPR008974">
    <property type="entry name" value="TRAF-like"/>
</dbReference>
<evidence type="ECO:0000256" key="4">
    <source>
        <dbReference type="ARBA" id="ARBA00022737"/>
    </source>
</evidence>
<feature type="domain" description="RING-type" evidence="8">
    <location>
        <begin position="16"/>
        <end position="60"/>
    </location>
</feature>
<dbReference type="InterPro" id="IPR001293">
    <property type="entry name" value="Znf_TRAF"/>
</dbReference>
<dbReference type="InterPro" id="IPR013083">
    <property type="entry name" value="Znf_RING/FYVE/PHD"/>
</dbReference>
<dbReference type="Proteomes" id="UP001159427">
    <property type="component" value="Unassembled WGS sequence"/>
</dbReference>
<feature type="non-terminal residue" evidence="10">
    <location>
        <position position="457"/>
    </location>
</feature>
<name>A0ABN8QU11_9CNID</name>
<evidence type="ECO:0000259" key="9">
    <source>
        <dbReference type="PROSITE" id="PS50145"/>
    </source>
</evidence>
<keyword evidence="2" id="KW-0963">Cytoplasm</keyword>
<feature type="non-terminal residue" evidence="10">
    <location>
        <position position="1"/>
    </location>
</feature>
<organism evidence="10 11">
    <name type="scientific">Porites evermanni</name>
    <dbReference type="NCBI Taxonomy" id="104178"/>
    <lineage>
        <taxon>Eukaryota</taxon>
        <taxon>Metazoa</taxon>
        <taxon>Cnidaria</taxon>
        <taxon>Anthozoa</taxon>
        <taxon>Hexacorallia</taxon>
        <taxon>Scleractinia</taxon>
        <taxon>Fungiina</taxon>
        <taxon>Poritidae</taxon>
        <taxon>Porites</taxon>
    </lineage>
</organism>
<dbReference type="PANTHER" id="PTHR10131:SF94">
    <property type="entry name" value="TNF RECEPTOR-ASSOCIATED FACTOR 4"/>
    <property type="match status" value="1"/>
</dbReference>
<dbReference type="EMBL" id="CALNXI010001487">
    <property type="protein sequence ID" value="CAH3170498.1"/>
    <property type="molecule type" value="Genomic_DNA"/>
</dbReference>
<evidence type="ECO:0000256" key="3">
    <source>
        <dbReference type="ARBA" id="ARBA00022723"/>
    </source>
</evidence>
<evidence type="ECO:0000256" key="6">
    <source>
        <dbReference type="ARBA" id="ARBA00022833"/>
    </source>
</evidence>
<keyword evidence="6 7" id="KW-0862">Zinc</keyword>
<dbReference type="InterPro" id="IPR017907">
    <property type="entry name" value="Znf_RING_CS"/>
</dbReference>
<dbReference type="Gene3D" id="2.60.210.10">
    <property type="entry name" value="Apoptosis, Tumor Necrosis Factor Receptor Associated Protein 2, Chain A"/>
    <property type="match status" value="1"/>
</dbReference>
<accession>A0ABN8QU11</accession>
<protein>
    <recommendedName>
        <fullName evidence="12">TNF receptor-associated factor 3</fullName>
    </recommendedName>
</protein>
<comment type="caution">
    <text evidence="10">The sequence shown here is derived from an EMBL/GenBank/DDBJ whole genome shotgun (WGS) entry which is preliminary data.</text>
</comment>
<evidence type="ECO:0000256" key="5">
    <source>
        <dbReference type="ARBA" id="ARBA00022771"/>
    </source>
</evidence>
<feature type="zinc finger region" description="TRAF-type" evidence="7">
    <location>
        <begin position="102"/>
        <end position="157"/>
    </location>
</feature>
<reference evidence="10 11" key="1">
    <citation type="submission" date="2022-05" db="EMBL/GenBank/DDBJ databases">
        <authorList>
            <consortium name="Genoscope - CEA"/>
            <person name="William W."/>
        </authorList>
    </citation>
    <scope>NUCLEOTIDE SEQUENCE [LARGE SCALE GENOMIC DNA]</scope>
</reference>
<keyword evidence="11" id="KW-1185">Reference proteome</keyword>
<evidence type="ECO:0000256" key="2">
    <source>
        <dbReference type="ARBA" id="ARBA00022490"/>
    </source>
</evidence>
<dbReference type="PROSITE" id="PS00518">
    <property type="entry name" value="ZF_RING_1"/>
    <property type="match status" value="1"/>
</dbReference>
<dbReference type="Pfam" id="PF21355">
    <property type="entry name" value="TRAF-mep_MATH"/>
    <property type="match status" value="1"/>
</dbReference>
<dbReference type="SMART" id="SM00184">
    <property type="entry name" value="RING"/>
    <property type="match status" value="1"/>
</dbReference>
<evidence type="ECO:0000256" key="7">
    <source>
        <dbReference type="PROSITE-ProRule" id="PRU00207"/>
    </source>
</evidence>
<evidence type="ECO:0008006" key="12">
    <source>
        <dbReference type="Google" id="ProtNLM"/>
    </source>
</evidence>
<proteinExistence type="predicted"/>
<comment type="subcellular location">
    <subcellularLocation>
        <location evidence="1">Cytoplasm</location>
    </subcellularLocation>
</comment>
<keyword evidence="5 7" id="KW-0863">Zinc-finger</keyword>
<gene>
    <name evidence="10" type="ORF">PEVE_00007295</name>
</gene>
<dbReference type="Pfam" id="PF00097">
    <property type="entry name" value="zf-C3HC4"/>
    <property type="match status" value="1"/>
</dbReference>
<dbReference type="Pfam" id="PF02176">
    <property type="entry name" value="zf-TRAF"/>
    <property type="match status" value="1"/>
</dbReference>
<evidence type="ECO:0000256" key="1">
    <source>
        <dbReference type="ARBA" id="ARBA00004496"/>
    </source>
</evidence>
<dbReference type="SUPFAM" id="SSF57850">
    <property type="entry name" value="RING/U-box"/>
    <property type="match status" value="1"/>
</dbReference>
<evidence type="ECO:0000313" key="11">
    <source>
        <dbReference type="Proteomes" id="UP001159427"/>
    </source>
</evidence>
<dbReference type="PANTHER" id="PTHR10131">
    <property type="entry name" value="TNF RECEPTOR ASSOCIATED FACTOR"/>
    <property type="match status" value="1"/>
</dbReference>
<evidence type="ECO:0000313" key="10">
    <source>
        <dbReference type="EMBL" id="CAH3170498.1"/>
    </source>
</evidence>
<evidence type="ECO:0000259" key="8">
    <source>
        <dbReference type="PROSITE" id="PS50089"/>
    </source>
</evidence>
<dbReference type="PROSITE" id="PS50145">
    <property type="entry name" value="ZF_TRAF"/>
    <property type="match status" value="1"/>
</dbReference>
<dbReference type="InterPro" id="IPR001841">
    <property type="entry name" value="Znf_RING"/>
</dbReference>
<feature type="domain" description="TRAF-type" evidence="9">
    <location>
        <begin position="102"/>
        <end position="157"/>
    </location>
</feature>
<dbReference type="InterPro" id="IPR049342">
    <property type="entry name" value="TRAF1-6_MATH_dom"/>
</dbReference>